<dbReference type="SUPFAM" id="SSF55136">
    <property type="entry name" value="Probable bacterial effector-binding domain"/>
    <property type="match status" value="1"/>
</dbReference>
<evidence type="ECO:0000259" key="3">
    <source>
        <dbReference type="PROSITE" id="PS50937"/>
    </source>
</evidence>
<dbReference type="Pfam" id="PF13411">
    <property type="entry name" value="MerR_1"/>
    <property type="match status" value="1"/>
</dbReference>
<evidence type="ECO:0000256" key="2">
    <source>
        <dbReference type="SAM" id="Coils"/>
    </source>
</evidence>
<dbReference type="AlphaFoldDB" id="A0A9D1FB86"/>
<dbReference type="CDD" id="cd04782">
    <property type="entry name" value="HTH_BltR"/>
    <property type="match status" value="1"/>
</dbReference>
<feature type="domain" description="HTH merR-type" evidence="3">
    <location>
        <begin position="8"/>
        <end position="77"/>
    </location>
</feature>
<protein>
    <submittedName>
        <fullName evidence="4">MerR family transcriptional regulator</fullName>
    </submittedName>
</protein>
<dbReference type="PROSITE" id="PS50937">
    <property type="entry name" value="HTH_MERR_2"/>
    <property type="match status" value="1"/>
</dbReference>
<comment type="caution">
    <text evidence="4">The sequence shown here is derived from an EMBL/GenBank/DDBJ whole genome shotgun (WGS) entry which is preliminary data.</text>
</comment>
<proteinExistence type="predicted"/>
<gene>
    <name evidence="4" type="ORF">IAA83_10045</name>
</gene>
<feature type="coiled-coil region" evidence="2">
    <location>
        <begin position="87"/>
        <end position="121"/>
    </location>
</feature>
<organism evidence="4 5">
    <name type="scientific">Candidatus Avoscillospira avistercoris</name>
    <dbReference type="NCBI Taxonomy" id="2840707"/>
    <lineage>
        <taxon>Bacteria</taxon>
        <taxon>Bacillati</taxon>
        <taxon>Bacillota</taxon>
        <taxon>Clostridia</taxon>
        <taxon>Eubacteriales</taxon>
        <taxon>Oscillospiraceae</taxon>
        <taxon>Oscillospiraceae incertae sedis</taxon>
        <taxon>Candidatus Avoscillospira</taxon>
    </lineage>
</organism>
<name>A0A9D1FB86_9FIRM</name>
<dbReference type="Gene3D" id="1.10.1660.10">
    <property type="match status" value="1"/>
</dbReference>
<evidence type="ECO:0000256" key="1">
    <source>
        <dbReference type="ARBA" id="ARBA00023125"/>
    </source>
</evidence>
<reference evidence="4" key="2">
    <citation type="journal article" date="2021" name="PeerJ">
        <title>Extensive microbial diversity within the chicken gut microbiome revealed by metagenomics and culture.</title>
        <authorList>
            <person name="Gilroy R."/>
            <person name="Ravi A."/>
            <person name="Getino M."/>
            <person name="Pursley I."/>
            <person name="Horton D.L."/>
            <person name="Alikhan N.F."/>
            <person name="Baker D."/>
            <person name="Gharbi K."/>
            <person name="Hall N."/>
            <person name="Watson M."/>
            <person name="Adriaenssens E.M."/>
            <person name="Foster-Nyarko E."/>
            <person name="Jarju S."/>
            <person name="Secka A."/>
            <person name="Antonio M."/>
            <person name="Oren A."/>
            <person name="Chaudhuri R.R."/>
            <person name="La Ragione R."/>
            <person name="Hildebrand F."/>
            <person name="Pallen M.J."/>
        </authorList>
    </citation>
    <scope>NUCLEOTIDE SEQUENCE</scope>
    <source>
        <strain evidence="4">ChiBcec16-1751</strain>
    </source>
</reference>
<evidence type="ECO:0000313" key="4">
    <source>
        <dbReference type="EMBL" id="HIS65688.1"/>
    </source>
</evidence>
<keyword evidence="2" id="KW-0175">Coiled coil</keyword>
<dbReference type="SMART" id="SM00422">
    <property type="entry name" value="HTH_MERR"/>
    <property type="match status" value="1"/>
</dbReference>
<dbReference type="Gene3D" id="3.20.80.10">
    <property type="entry name" value="Regulatory factor, effector binding domain"/>
    <property type="match status" value="1"/>
</dbReference>
<dbReference type="GO" id="GO:0003700">
    <property type="term" value="F:DNA-binding transcription factor activity"/>
    <property type="evidence" value="ECO:0007669"/>
    <property type="project" value="InterPro"/>
</dbReference>
<keyword evidence="1" id="KW-0238">DNA-binding</keyword>
<dbReference type="InterPro" id="IPR000551">
    <property type="entry name" value="MerR-type_HTH_dom"/>
</dbReference>
<dbReference type="EMBL" id="DVJJ01000151">
    <property type="protein sequence ID" value="HIS65688.1"/>
    <property type="molecule type" value="Genomic_DNA"/>
</dbReference>
<dbReference type="GO" id="GO:0003677">
    <property type="term" value="F:DNA binding"/>
    <property type="evidence" value="ECO:0007669"/>
    <property type="project" value="UniProtKB-KW"/>
</dbReference>
<dbReference type="InterPro" id="IPR011256">
    <property type="entry name" value="Reg_factor_effector_dom_sf"/>
</dbReference>
<accession>A0A9D1FB86</accession>
<sequence length="271" mass="30935">MPQDARHLYTIGEFAKAHGIHKKTLMWYDEIGLFRPAVVGENGYRYYSFLQSATLGTILMLRELNMSIPDIRAWMAHRSVEDLDTLMAEKAAELDAAMAHLRELQEALGRQRQSLEQLRQVDPDRMGLVSVEPRRLALLETSRTATMEEDVQTSQQAVTDHGLRRLYGIDYGAMIPVERLMRKDFWGYTAIFLRCPDAAAVPRQHIRPGGTYLRAYCRGYWEQVPAAYERMLAYAKAQGIPLTGYAYETVINETVSPTPEDYLTEIDIQVG</sequence>
<dbReference type="InterPro" id="IPR009061">
    <property type="entry name" value="DNA-bd_dom_put_sf"/>
</dbReference>
<reference evidence="4" key="1">
    <citation type="submission" date="2020-10" db="EMBL/GenBank/DDBJ databases">
        <authorList>
            <person name="Gilroy R."/>
        </authorList>
    </citation>
    <scope>NUCLEOTIDE SEQUENCE</scope>
    <source>
        <strain evidence="4">ChiBcec16-1751</strain>
    </source>
</reference>
<dbReference type="PANTHER" id="PTHR30204">
    <property type="entry name" value="REDOX-CYCLING DRUG-SENSING TRANSCRIPTIONAL ACTIVATOR SOXR"/>
    <property type="match status" value="1"/>
</dbReference>
<dbReference type="PANTHER" id="PTHR30204:SF85">
    <property type="entry name" value="MULTIDRUG-EFFLUX TRANSPORTER 2 REGULATOR"/>
    <property type="match status" value="1"/>
</dbReference>
<dbReference type="SUPFAM" id="SSF46955">
    <property type="entry name" value="Putative DNA-binding domain"/>
    <property type="match status" value="1"/>
</dbReference>
<evidence type="ECO:0000313" key="5">
    <source>
        <dbReference type="Proteomes" id="UP000886741"/>
    </source>
</evidence>
<dbReference type="InterPro" id="IPR047057">
    <property type="entry name" value="MerR_fam"/>
</dbReference>
<dbReference type="Proteomes" id="UP000886741">
    <property type="component" value="Unassembled WGS sequence"/>
</dbReference>